<comment type="cofactor">
    <cofactor evidence="8">
        <name>[4Fe-4S] cluster</name>
        <dbReference type="ChEBI" id="CHEBI:49883"/>
    </cofactor>
    <text evidence="8">Binds 4 [4Fe-4S] clusters per heterotetramer. Contains two stable clusters in the N-termini of NUBP1 and two labile, bridging clusters between subunits of the NUBP1-NUBP2 heterotetramer.</text>
</comment>
<dbReference type="HAMAP" id="MF_03038">
    <property type="entry name" value="NUBP1"/>
    <property type="match status" value="1"/>
</dbReference>
<accession>A0A448ZKA8</accession>
<comment type="similarity">
    <text evidence="8">Belongs to the Mrp/NBP35 ATP-binding proteins family. NUBP1/NBP35 subfamily.</text>
</comment>
<keyword evidence="6 8" id="KW-0408">Iron</keyword>
<keyword evidence="2 8" id="KW-0963">Cytoplasm</keyword>
<dbReference type="GO" id="GO:0051539">
    <property type="term" value="F:4 iron, 4 sulfur cluster binding"/>
    <property type="evidence" value="ECO:0007669"/>
    <property type="project" value="UniProtKB-UniRule"/>
</dbReference>
<dbReference type="Pfam" id="PF10609">
    <property type="entry name" value="ParA"/>
    <property type="match status" value="1"/>
</dbReference>
<feature type="region of interest" description="Disordered" evidence="9">
    <location>
        <begin position="152"/>
        <end position="200"/>
    </location>
</feature>
<feature type="binding site" evidence="8">
    <location>
        <position position="210"/>
    </location>
    <ligand>
        <name>[4Fe-4S] cluster</name>
        <dbReference type="ChEBI" id="CHEBI:49883"/>
        <label>1</label>
    </ligand>
</feature>
<keyword evidence="11" id="KW-1185">Reference proteome</keyword>
<keyword evidence="3 8" id="KW-0479">Metal-binding</keyword>
<dbReference type="InterPro" id="IPR033756">
    <property type="entry name" value="YlxH/NBP35"/>
</dbReference>
<dbReference type="Pfam" id="PF09696">
    <property type="entry name" value="Ctf8"/>
    <property type="match status" value="1"/>
</dbReference>
<dbReference type="SUPFAM" id="SSF52540">
    <property type="entry name" value="P-loop containing nucleoside triphosphate hydrolases"/>
    <property type="match status" value="1"/>
</dbReference>
<dbReference type="Proteomes" id="UP000291116">
    <property type="component" value="Unassembled WGS sequence"/>
</dbReference>
<evidence type="ECO:0000256" key="7">
    <source>
        <dbReference type="ARBA" id="ARBA00023014"/>
    </source>
</evidence>
<keyword evidence="5 8" id="KW-0067">ATP-binding</keyword>
<feature type="binding site" evidence="8">
    <location>
        <position position="213"/>
    </location>
    <ligand>
        <name>[4Fe-4S] cluster</name>
        <dbReference type="ChEBI" id="CHEBI:49883"/>
        <label>1</label>
    </ligand>
</feature>
<dbReference type="GO" id="GO:0005829">
    <property type="term" value="C:cytosol"/>
    <property type="evidence" value="ECO:0007669"/>
    <property type="project" value="TreeGrafter"/>
</dbReference>
<dbReference type="InterPro" id="IPR018607">
    <property type="entry name" value="Ctf8"/>
</dbReference>
<reference evidence="10 11" key="1">
    <citation type="submission" date="2019-01" db="EMBL/GenBank/DDBJ databases">
        <authorList>
            <person name="Ferrante I. M."/>
        </authorList>
    </citation>
    <scope>NUCLEOTIDE SEQUENCE [LARGE SCALE GENOMIC DNA]</scope>
    <source>
        <strain evidence="10 11">B856</strain>
    </source>
</reference>
<dbReference type="GO" id="GO:0046872">
    <property type="term" value="F:metal ion binding"/>
    <property type="evidence" value="ECO:0007669"/>
    <property type="project" value="UniProtKB-KW"/>
</dbReference>
<dbReference type="EMBL" id="CAACVS010000440">
    <property type="protein sequence ID" value="VEU42454.1"/>
    <property type="molecule type" value="Genomic_DNA"/>
</dbReference>
<evidence type="ECO:0000256" key="5">
    <source>
        <dbReference type="ARBA" id="ARBA00022840"/>
    </source>
</evidence>
<dbReference type="CDD" id="cd02037">
    <property type="entry name" value="Mrp_NBP35"/>
    <property type="match status" value="1"/>
</dbReference>
<dbReference type="OrthoDB" id="1741334at2759"/>
<organism evidence="10 11">
    <name type="scientific">Pseudo-nitzschia multistriata</name>
    <dbReference type="NCBI Taxonomy" id="183589"/>
    <lineage>
        <taxon>Eukaryota</taxon>
        <taxon>Sar</taxon>
        <taxon>Stramenopiles</taxon>
        <taxon>Ochrophyta</taxon>
        <taxon>Bacillariophyta</taxon>
        <taxon>Bacillariophyceae</taxon>
        <taxon>Bacillariophycidae</taxon>
        <taxon>Bacillariales</taxon>
        <taxon>Bacillariaceae</taxon>
        <taxon>Pseudo-nitzschia</taxon>
    </lineage>
</organism>
<comment type="caution">
    <text evidence="8">Lacks conserved residue(s) required for the propagation of feature annotation.</text>
</comment>
<dbReference type="HAMAP" id="MF_02040">
    <property type="entry name" value="Mrp_NBP35"/>
    <property type="match status" value="1"/>
</dbReference>
<feature type="region of interest" description="Disordered" evidence="9">
    <location>
        <begin position="1"/>
        <end position="39"/>
    </location>
</feature>
<name>A0A448ZKA8_9STRA</name>
<dbReference type="AlphaFoldDB" id="A0A448ZKA8"/>
<evidence type="ECO:0000256" key="3">
    <source>
        <dbReference type="ARBA" id="ARBA00022723"/>
    </source>
</evidence>
<dbReference type="InterPro" id="IPR028601">
    <property type="entry name" value="NUBP1/Nbp35"/>
</dbReference>
<dbReference type="Gene3D" id="3.40.50.300">
    <property type="entry name" value="P-loop containing nucleotide triphosphate hydrolases"/>
    <property type="match status" value="1"/>
</dbReference>
<evidence type="ECO:0000313" key="10">
    <source>
        <dbReference type="EMBL" id="VEU42454.1"/>
    </source>
</evidence>
<dbReference type="InterPro" id="IPR027417">
    <property type="entry name" value="P-loop_NTPase"/>
</dbReference>
<keyword evidence="7 8" id="KW-0411">Iron-sulfur</keyword>
<protein>
    <recommendedName>
        <fullName evidence="8">Cytosolic Fe-S cluster assembly factor NUBP1 homolog</fullName>
    </recommendedName>
</protein>
<dbReference type="GO" id="GO:0016226">
    <property type="term" value="P:iron-sulfur cluster assembly"/>
    <property type="evidence" value="ECO:0007669"/>
    <property type="project" value="UniProtKB-UniRule"/>
</dbReference>
<evidence type="ECO:0000256" key="8">
    <source>
        <dbReference type="HAMAP-Rule" id="MF_03038"/>
    </source>
</evidence>
<sequence>MAGTSGSEVPYSAPEPSKEIPVLAYKNDSGDTGGGDSGVGLPPEYAMIELNGNLIAPVEFPPGDSCREIFGTDHRVELGKLYMKGPEKTPVMILGNHQLTGEVKKLDDPFCLMEKKYKEGVTPKQIESYQIIGIVQKKFLFKNYPKQKQQKQQQQLQLLTAERGRSTTSHHGTTPIGTMSSSETAVPTPDNANAECVGPSSENAGRASACDGCPNQKACGSGAFNSPEAIARSREEATKLQTSLENVSHTVLVLSGKGGVGKSTVSCQLAHTLASMGYAVGLLDVDLCGPSAPRMILGDAHLTAQIAQSASGGWIPVYNPDKPNLCCVSISFLLPDENRDQAVVWRGPRKNGLIQQFLTQVDWTGETDGLDYLIVDTPPGTSDEHISTVQYLQKAGAVSGAVLVTTPEEVCMADVRKELNFCQKTKVPVMGVVENMGEYTTTLDRLAFACSATRATGDGGTTGDKEDCTQKVLDTLRTHCPELFEDGSTLSVSSTLYPASGGGPREMADRYGVPYWGLLPMDPDLLQACEHGKAFVEERPDSLAAKALEGFCQKIIARLPVEEIADEEMS</sequence>
<keyword evidence="1 8" id="KW-0004">4Fe-4S</keyword>
<comment type="subcellular location">
    <subcellularLocation>
        <location evidence="8">Cytoplasm</location>
    </subcellularLocation>
</comment>
<evidence type="ECO:0000256" key="2">
    <source>
        <dbReference type="ARBA" id="ARBA00022490"/>
    </source>
</evidence>
<evidence type="ECO:0000256" key="1">
    <source>
        <dbReference type="ARBA" id="ARBA00022485"/>
    </source>
</evidence>
<dbReference type="GO" id="GO:0140663">
    <property type="term" value="F:ATP-dependent FeS chaperone activity"/>
    <property type="evidence" value="ECO:0007669"/>
    <property type="project" value="InterPro"/>
</dbReference>
<dbReference type="GO" id="GO:0031390">
    <property type="term" value="C:Ctf18 RFC-like complex"/>
    <property type="evidence" value="ECO:0007669"/>
    <property type="project" value="InterPro"/>
</dbReference>
<evidence type="ECO:0000256" key="6">
    <source>
        <dbReference type="ARBA" id="ARBA00023004"/>
    </source>
</evidence>
<evidence type="ECO:0000313" key="11">
    <source>
        <dbReference type="Proteomes" id="UP000291116"/>
    </source>
</evidence>
<dbReference type="PANTHER" id="PTHR23264">
    <property type="entry name" value="NUCLEOTIDE-BINDING PROTEIN NBP35 YEAST -RELATED"/>
    <property type="match status" value="1"/>
</dbReference>
<evidence type="ECO:0000256" key="9">
    <source>
        <dbReference type="SAM" id="MobiDB-lite"/>
    </source>
</evidence>
<evidence type="ECO:0000256" key="4">
    <source>
        <dbReference type="ARBA" id="ARBA00022741"/>
    </source>
</evidence>
<feature type="binding site" evidence="8">
    <location>
        <position position="219"/>
    </location>
    <ligand>
        <name>[4Fe-4S] cluster</name>
        <dbReference type="ChEBI" id="CHEBI:49883"/>
        <label>1</label>
    </ligand>
</feature>
<dbReference type="GO" id="GO:0005524">
    <property type="term" value="F:ATP binding"/>
    <property type="evidence" value="ECO:0007669"/>
    <property type="project" value="UniProtKB-KW"/>
</dbReference>
<feature type="binding site" evidence="8">
    <location>
        <position position="196"/>
    </location>
    <ligand>
        <name>[4Fe-4S] cluster</name>
        <dbReference type="ChEBI" id="CHEBI:49883"/>
        <label>1</label>
    </ligand>
</feature>
<feature type="compositionally biased region" description="Polar residues" evidence="9">
    <location>
        <begin position="166"/>
        <end position="185"/>
    </location>
</feature>
<keyword evidence="4 8" id="KW-0547">Nucleotide-binding</keyword>
<dbReference type="PANTHER" id="PTHR23264:SF19">
    <property type="entry name" value="CYTOSOLIC FE-S CLUSTER ASSEMBLY FACTOR NUBP2"/>
    <property type="match status" value="1"/>
</dbReference>
<dbReference type="GO" id="GO:0007064">
    <property type="term" value="P:mitotic sister chromatid cohesion"/>
    <property type="evidence" value="ECO:0007669"/>
    <property type="project" value="InterPro"/>
</dbReference>
<gene>
    <name evidence="10" type="ORF">PSNMU_V1.4_AUG-EV-PASAV3_0093560</name>
</gene>
<proteinExistence type="inferred from homology"/>
<feature type="binding site" evidence="8">
    <location>
        <begin position="256"/>
        <end position="263"/>
    </location>
    <ligand>
        <name>ATP</name>
        <dbReference type="ChEBI" id="CHEBI:30616"/>
    </ligand>
</feature>
<comment type="function">
    <text evidence="8">Component of the cytosolic iron-sulfur (Fe/S) protein assembly (CIA) machinery. Required for maturation of extramitochondrial Fe-S proteins. The NUBP1-NUBP2 heterotetramer forms a Fe-S scaffold complex, mediating the de novo assembly of an Fe-S cluster and its transfer to target apoproteins.</text>
</comment>
<dbReference type="InterPro" id="IPR019591">
    <property type="entry name" value="Mrp/NBP35_ATP-bd"/>
</dbReference>
<comment type="subunit">
    <text evidence="8">Heterotetramer of 2 NUBP1 and 2 NUBP2 chains.</text>
</comment>